<comment type="caution">
    <text evidence="1">The sequence shown here is derived from an EMBL/GenBank/DDBJ whole genome shotgun (WGS) entry which is preliminary data.</text>
</comment>
<reference evidence="1 2" key="2">
    <citation type="journal article" date="2019" name="G3 (Bethesda)">
        <title>Hybrid Assembly of the Genome of the Entomopathogenic Nematode Steinernema carpocapsae Identifies the X-Chromosome.</title>
        <authorList>
            <person name="Serra L."/>
            <person name="Macchietto M."/>
            <person name="Macias-Munoz A."/>
            <person name="McGill C.J."/>
            <person name="Rodriguez I.M."/>
            <person name="Rodriguez B."/>
            <person name="Murad R."/>
            <person name="Mortazavi A."/>
        </authorList>
    </citation>
    <scope>NUCLEOTIDE SEQUENCE [LARGE SCALE GENOMIC DNA]</scope>
    <source>
        <strain evidence="1 2">ALL</strain>
    </source>
</reference>
<gene>
    <name evidence="1" type="ORF">L596_020305</name>
</gene>
<keyword evidence="2" id="KW-1185">Reference proteome</keyword>
<reference evidence="1 2" key="1">
    <citation type="journal article" date="2015" name="Genome Biol.">
        <title>Comparative genomics of Steinernema reveals deeply conserved gene regulatory networks.</title>
        <authorList>
            <person name="Dillman A.R."/>
            <person name="Macchietto M."/>
            <person name="Porter C.F."/>
            <person name="Rogers A."/>
            <person name="Williams B."/>
            <person name="Antoshechkin I."/>
            <person name="Lee M.M."/>
            <person name="Goodwin Z."/>
            <person name="Lu X."/>
            <person name="Lewis E.E."/>
            <person name="Goodrich-Blair H."/>
            <person name="Stock S.P."/>
            <person name="Adams B.J."/>
            <person name="Sternberg P.W."/>
            <person name="Mortazavi A."/>
        </authorList>
    </citation>
    <scope>NUCLEOTIDE SEQUENCE [LARGE SCALE GENOMIC DNA]</scope>
    <source>
        <strain evidence="1 2">ALL</strain>
    </source>
</reference>
<sequence>MDPTLPLYSLLNHPKEAATLKEAKIAFGPKLKEAYLAVVVPHASHDGLTLLIPESDILVGGMAREGVQGLVESLDERTSGPRVASADVHPFVEHDAGSSSLGAHAAFAVGRSSTEVADDDPHVVEGLAGDVLSNAIVREGGVLSLVVDESKEGASGAILPEDGERVAALQHLAVDVIIKAVLVLDPLVPEAEGVVVALVLEHLDHSSEVLRSGELGLQVREGALDDSTVVPGAEIGAGGSVGAGDGAELTGRGWVCRACTTGRRTCSAARGPSRASPGTALQ</sequence>
<name>A0A4U5MT52_STECR</name>
<evidence type="ECO:0000313" key="1">
    <source>
        <dbReference type="EMBL" id="TKR72921.1"/>
    </source>
</evidence>
<evidence type="ECO:0000313" key="2">
    <source>
        <dbReference type="Proteomes" id="UP000298663"/>
    </source>
</evidence>
<dbReference type="AlphaFoldDB" id="A0A4U5MT52"/>
<protein>
    <submittedName>
        <fullName evidence="1">Uncharacterized protein</fullName>
    </submittedName>
</protein>
<organism evidence="1 2">
    <name type="scientific">Steinernema carpocapsae</name>
    <name type="common">Entomopathogenic nematode</name>
    <dbReference type="NCBI Taxonomy" id="34508"/>
    <lineage>
        <taxon>Eukaryota</taxon>
        <taxon>Metazoa</taxon>
        <taxon>Ecdysozoa</taxon>
        <taxon>Nematoda</taxon>
        <taxon>Chromadorea</taxon>
        <taxon>Rhabditida</taxon>
        <taxon>Tylenchina</taxon>
        <taxon>Panagrolaimomorpha</taxon>
        <taxon>Strongyloidoidea</taxon>
        <taxon>Steinernematidae</taxon>
        <taxon>Steinernema</taxon>
    </lineage>
</organism>
<proteinExistence type="predicted"/>
<dbReference type="EMBL" id="AZBU02000006">
    <property type="protein sequence ID" value="TKR72921.1"/>
    <property type="molecule type" value="Genomic_DNA"/>
</dbReference>
<accession>A0A4U5MT52</accession>
<dbReference type="Proteomes" id="UP000298663">
    <property type="component" value="Unassembled WGS sequence"/>
</dbReference>